<protein>
    <submittedName>
        <fullName evidence="2">Uncharacterized protein</fullName>
    </submittedName>
</protein>
<comment type="caution">
    <text evidence="2">The sequence shown here is derived from an EMBL/GenBank/DDBJ whole genome shotgun (WGS) entry which is preliminary data.</text>
</comment>
<evidence type="ECO:0000313" key="2">
    <source>
        <dbReference type="EMBL" id="RDX61602.1"/>
    </source>
</evidence>
<feature type="region of interest" description="Disordered" evidence="1">
    <location>
        <begin position="34"/>
        <end position="84"/>
    </location>
</feature>
<dbReference type="AlphaFoldDB" id="A0A371E6D5"/>
<feature type="non-terminal residue" evidence="2">
    <location>
        <position position="1"/>
    </location>
</feature>
<reference evidence="2" key="1">
    <citation type="submission" date="2018-05" db="EMBL/GenBank/DDBJ databases">
        <title>Draft genome of Mucuna pruriens seed.</title>
        <authorList>
            <person name="Nnadi N.E."/>
            <person name="Vos R."/>
            <person name="Hasami M.H."/>
            <person name="Devisetty U.K."/>
            <person name="Aguiy J.C."/>
        </authorList>
    </citation>
    <scope>NUCLEOTIDE SEQUENCE [LARGE SCALE GENOMIC DNA]</scope>
    <source>
        <strain evidence="2">JCA_2017</strain>
    </source>
</reference>
<name>A0A371E6D5_MUCPR</name>
<keyword evidence="3" id="KW-1185">Reference proteome</keyword>
<sequence length="84" mass="9886">MSRAILLEDTFNTKLIVLPPKRTPLGVPLELRPHHQVMPNTKRQDRGVGTGWTPTKIRQKKRGMRRRLESNPKRREANLRRKEP</sequence>
<organism evidence="2 3">
    <name type="scientific">Mucuna pruriens</name>
    <name type="common">Velvet bean</name>
    <name type="synonym">Dolichos pruriens</name>
    <dbReference type="NCBI Taxonomy" id="157652"/>
    <lineage>
        <taxon>Eukaryota</taxon>
        <taxon>Viridiplantae</taxon>
        <taxon>Streptophyta</taxon>
        <taxon>Embryophyta</taxon>
        <taxon>Tracheophyta</taxon>
        <taxon>Spermatophyta</taxon>
        <taxon>Magnoliopsida</taxon>
        <taxon>eudicotyledons</taxon>
        <taxon>Gunneridae</taxon>
        <taxon>Pentapetalae</taxon>
        <taxon>rosids</taxon>
        <taxon>fabids</taxon>
        <taxon>Fabales</taxon>
        <taxon>Fabaceae</taxon>
        <taxon>Papilionoideae</taxon>
        <taxon>50 kb inversion clade</taxon>
        <taxon>NPAAA clade</taxon>
        <taxon>indigoferoid/millettioid clade</taxon>
        <taxon>Phaseoleae</taxon>
        <taxon>Mucuna</taxon>
    </lineage>
</organism>
<accession>A0A371E6D5</accession>
<dbReference type="EMBL" id="QJKJ01016037">
    <property type="protein sequence ID" value="RDX61602.1"/>
    <property type="molecule type" value="Genomic_DNA"/>
</dbReference>
<evidence type="ECO:0000256" key="1">
    <source>
        <dbReference type="SAM" id="MobiDB-lite"/>
    </source>
</evidence>
<evidence type="ECO:0000313" key="3">
    <source>
        <dbReference type="Proteomes" id="UP000257109"/>
    </source>
</evidence>
<gene>
    <name evidence="2" type="ORF">CR513_60155</name>
</gene>
<proteinExistence type="predicted"/>
<dbReference type="Proteomes" id="UP000257109">
    <property type="component" value="Unassembled WGS sequence"/>
</dbReference>
<feature type="compositionally biased region" description="Basic and acidic residues" evidence="1">
    <location>
        <begin position="66"/>
        <end position="84"/>
    </location>
</feature>